<keyword evidence="9 11" id="KW-0411">Iron-sulfur</keyword>
<keyword evidence="5 11" id="KW-0479">Metal-binding</keyword>
<evidence type="ECO:0000256" key="1">
    <source>
        <dbReference type="ARBA" id="ARBA00001927"/>
    </source>
</evidence>
<keyword evidence="4 11" id="KW-0004">4Fe-4S</keyword>
<dbReference type="PROSITE" id="PS00198">
    <property type="entry name" value="4FE4S_FER_1"/>
    <property type="match status" value="1"/>
</dbReference>
<comment type="cofactor">
    <cofactor evidence="2 11">
        <name>[4Fe-4S] cluster</name>
        <dbReference type="ChEBI" id="CHEBI:49883"/>
    </cofactor>
</comment>
<dbReference type="GO" id="GO:0051539">
    <property type="term" value="F:4 iron, 4 sulfur cluster binding"/>
    <property type="evidence" value="ECO:0007669"/>
    <property type="project" value="UniProtKB-KW"/>
</dbReference>
<dbReference type="InterPro" id="IPR000813">
    <property type="entry name" value="7Fe_ferredoxin"/>
</dbReference>
<evidence type="ECO:0000256" key="3">
    <source>
        <dbReference type="ARBA" id="ARBA00022448"/>
    </source>
</evidence>
<keyword evidence="10 11" id="KW-0003">3Fe-4S</keyword>
<dbReference type="InterPro" id="IPR022569">
    <property type="entry name" value="Fd_C"/>
</dbReference>
<dbReference type="Proteomes" id="UP000253940">
    <property type="component" value="Chromosome"/>
</dbReference>
<dbReference type="GO" id="GO:0009055">
    <property type="term" value="F:electron transfer activity"/>
    <property type="evidence" value="ECO:0007669"/>
    <property type="project" value="InterPro"/>
</dbReference>
<keyword evidence="3 11" id="KW-0813">Transport</keyword>
<dbReference type="AlphaFoldDB" id="A0A345P2F4"/>
<organism evidence="13 14">
    <name type="scientific">Aquirhabdus parva</name>
    <dbReference type="NCBI Taxonomy" id="2283318"/>
    <lineage>
        <taxon>Bacteria</taxon>
        <taxon>Pseudomonadati</taxon>
        <taxon>Pseudomonadota</taxon>
        <taxon>Gammaproteobacteria</taxon>
        <taxon>Moraxellales</taxon>
        <taxon>Moraxellaceae</taxon>
        <taxon>Aquirhabdus</taxon>
    </lineage>
</organism>
<evidence type="ECO:0000256" key="7">
    <source>
        <dbReference type="ARBA" id="ARBA00022982"/>
    </source>
</evidence>
<dbReference type="Pfam" id="PF00037">
    <property type="entry name" value="Fer4"/>
    <property type="match status" value="1"/>
</dbReference>
<comment type="function">
    <text evidence="11">Ferredoxins are iron-sulfur proteins that transfer electrons in a wide variety of metabolic reactions.</text>
</comment>
<keyword evidence="6 11" id="KW-0677">Repeat</keyword>
<dbReference type="NCBIfam" id="NF045490">
    <property type="entry name" value="FdxA_Protbact"/>
    <property type="match status" value="1"/>
</dbReference>
<evidence type="ECO:0000256" key="9">
    <source>
        <dbReference type="ARBA" id="ARBA00023014"/>
    </source>
</evidence>
<feature type="domain" description="4Fe-4S ferredoxin-type" evidence="12">
    <location>
        <begin position="1"/>
        <end position="30"/>
    </location>
</feature>
<dbReference type="SUPFAM" id="SSF54862">
    <property type="entry name" value="4Fe-4S ferredoxins"/>
    <property type="match status" value="1"/>
</dbReference>
<dbReference type="Gene3D" id="3.30.70.20">
    <property type="match status" value="1"/>
</dbReference>
<evidence type="ECO:0000256" key="11">
    <source>
        <dbReference type="RuleBase" id="RU364098"/>
    </source>
</evidence>
<evidence type="ECO:0000256" key="2">
    <source>
        <dbReference type="ARBA" id="ARBA00001966"/>
    </source>
</evidence>
<accession>A0A345P2F4</accession>
<dbReference type="InterPro" id="IPR017900">
    <property type="entry name" value="4Fe4S_Fe_S_CS"/>
</dbReference>
<keyword evidence="7 11" id="KW-0249">Electron transport</keyword>
<comment type="cofactor">
    <cofactor evidence="1 11">
        <name>[3Fe-4S] cluster</name>
        <dbReference type="ChEBI" id="CHEBI:21137"/>
    </cofactor>
</comment>
<keyword evidence="8 11" id="KW-0408">Iron</keyword>
<dbReference type="InterPro" id="IPR054829">
    <property type="entry name" value="FdxA"/>
</dbReference>
<gene>
    <name evidence="13" type="ORF">HYN46_00250</name>
</gene>
<dbReference type="GO" id="GO:0051538">
    <property type="term" value="F:3 iron, 4 sulfur cluster binding"/>
    <property type="evidence" value="ECO:0007669"/>
    <property type="project" value="UniProtKB-KW"/>
</dbReference>
<sequence length="112" mass="12523">MTFVVMEECIQCKHTDCVSVCPVDCFYEGPNFLVIDPDECIDCALCEPECPVDAIRSEDEVPSDQIEFVNLNAVLAKHPNWTQITQQKPALADHEKWTKVAGKLAQLDRNGA</sequence>
<proteinExistence type="predicted"/>
<dbReference type="GO" id="GO:0046872">
    <property type="term" value="F:metal ion binding"/>
    <property type="evidence" value="ECO:0007669"/>
    <property type="project" value="UniProtKB-KW"/>
</dbReference>
<protein>
    <recommendedName>
        <fullName evidence="11">Ferredoxin</fullName>
    </recommendedName>
</protein>
<dbReference type="OrthoDB" id="9803397at2"/>
<evidence type="ECO:0000256" key="10">
    <source>
        <dbReference type="ARBA" id="ARBA00023291"/>
    </source>
</evidence>
<dbReference type="KEGG" id="mbah:HYN46_00250"/>
<dbReference type="InterPro" id="IPR050294">
    <property type="entry name" value="RnfB_subfamily"/>
</dbReference>
<dbReference type="PANTHER" id="PTHR42859:SF2">
    <property type="entry name" value="FERREDOXIN"/>
    <property type="match status" value="1"/>
</dbReference>
<dbReference type="InterPro" id="IPR017896">
    <property type="entry name" value="4Fe4S_Fe-S-bd"/>
</dbReference>
<evidence type="ECO:0000313" key="14">
    <source>
        <dbReference type="Proteomes" id="UP000253940"/>
    </source>
</evidence>
<dbReference type="EMBL" id="CP031222">
    <property type="protein sequence ID" value="AXI01463.1"/>
    <property type="molecule type" value="Genomic_DNA"/>
</dbReference>
<evidence type="ECO:0000313" key="13">
    <source>
        <dbReference type="EMBL" id="AXI01463.1"/>
    </source>
</evidence>
<dbReference type="RefSeq" id="WP_114897575.1">
    <property type="nucleotide sequence ID" value="NZ_CP031222.1"/>
</dbReference>
<feature type="domain" description="4Fe-4S ferredoxin-type" evidence="12">
    <location>
        <begin position="31"/>
        <end position="60"/>
    </location>
</feature>
<keyword evidence="14" id="KW-1185">Reference proteome</keyword>
<evidence type="ECO:0000256" key="8">
    <source>
        <dbReference type="ARBA" id="ARBA00023004"/>
    </source>
</evidence>
<dbReference type="PROSITE" id="PS51379">
    <property type="entry name" value="4FE4S_FER_2"/>
    <property type="match status" value="2"/>
</dbReference>
<dbReference type="PANTHER" id="PTHR42859">
    <property type="entry name" value="OXIDOREDUCTASE"/>
    <property type="match status" value="1"/>
</dbReference>
<evidence type="ECO:0000256" key="6">
    <source>
        <dbReference type="ARBA" id="ARBA00022737"/>
    </source>
</evidence>
<reference evidence="13 14" key="1">
    <citation type="submission" date="2018-07" db="EMBL/GenBank/DDBJ databases">
        <title>Genome sequencing of Moraxellaceae gen. HYN0046.</title>
        <authorList>
            <person name="Kim M."/>
            <person name="Yi H."/>
        </authorList>
    </citation>
    <scope>NUCLEOTIDE SEQUENCE [LARGE SCALE GENOMIC DNA]</scope>
    <source>
        <strain evidence="13 14">HYN0046</strain>
    </source>
</reference>
<evidence type="ECO:0000259" key="12">
    <source>
        <dbReference type="PROSITE" id="PS51379"/>
    </source>
</evidence>
<dbReference type="Pfam" id="PF11953">
    <property type="entry name" value="DUF3470"/>
    <property type="match status" value="1"/>
</dbReference>
<evidence type="ECO:0000256" key="5">
    <source>
        <dbReference type="ARBA" id="ARBA00022723"/>
    </source>
</evidence>
<name>A0A345P2F4_9GAMM</name>
<evidence type="ECO:0000256" key="4">
    <source>
        <dbReference type="ARBA" id="ARBA00022485"/>
    </source>
</evidence>
<dbReference type="PRINTS" id="PR00354">
    <property type="entry name" value="7FE8SFRDOXIN"/>
</dbReference>